<dbReference type="InterPro" id="IPR029058">
    <property type="entry name" value="AB_hydrolase_fold"/>
</dbReference>
<gene>
    <name evidence="3" type="ORF">A2Z33_06345</name>
</gene>
<dbReference type="InterPro" id="IPR050261">
    <property type="entry name" value="FrsA_esterase"/>
</dbReference>
<dbReference type="AlphaFoldDB" id="A0A1F5YYQ0"/>
<evidence type="ECO:0000313" key="4">
    <source>
        <dbReference type="Proteomes" id="UP000178448"/>
    </source>
</evidence>
<dbReference type="Pfam" id="PF00326">
    <property type="entry name" value="Peptidase_S9"/>
    <property type="match status" value="1"/>
</dbReference>
<dbReference type="GO" id="GO:0008236">
    <property type="term" value="F:serine-type peptidase activity"/>
    <property type="evidence" value="ECO:0007669"/>
    <property type="project" value="InterPro"/>
</dbReference>
<reference evidence="3 4" key="1">
    <citation type="journal article" date="2016" name="Nat. Commun.">
        <title>Thousands of microbial genomes shed light on interconnected biogeochemical processes in an aquifer system.</title>
        <authorList>
            <person name="Anantharaman K."/>
            <person name="Brown C.T."/>
            <person name="Hug L.A."/>
            <person name="Sharon I."/>
            <person name="Castelle C.J."/>
            <person name="Probst A.J."/>
            <person name="Thomas B.C."/>
            <person name="Singh A."/>
            <person name="Wilkins M.J."/>
            <person name="Karaoz U."/>
            <person name="Brodie E.L."/>
            <person name="Williams K.H."/>
            <person name="Hubbard S.S."/>
            <person name="Banfield J.F."/>
        </authorList>
    </citation>
    <scope>NUCLEOTIDE SEQUENCE [LARGE SCALE GENOMIC DNA]</scope>
</reference>
<dbReference type="EMBL" id="MFJD01000001">
    <property type="protein sequence ID" value="OGG05087.1"/>
    <property type="molecule type" value="Genomic_DNA"/>
</dbReference>
<sequence>MRQQEYPGSEIITEQTLPPGSNYRRYIVSYRSDGLKIYALLTVPNGNPPAGGWPVIVFNHGYIPPAEYRTTERYSAYTDAFSRSGYILIRPDYRGHGNSEGNPEGAYYSPAYTVDVLNAVSSIKRYPGADSSRIGMWGHSMGGSITLRSMVVNPDIKAGVIWAGVVASYDDLVKNWRRPGSKPWQPSQREQAIRRPSRQMLVDQYGDTDANPQFWNSISPISFVPDISGPVQIHHGDADSSVPILFSQRLQDALTAAGNTSELYTYPGDDHNLSANLSTALSRSVRFFDTYLKASE</sequence>
<comment type="caution">
    <text evidence="3">The sequence shown here is derived from an EMBL/GenBank/DDBJ whole genome shotgun (WGS) entry which is preliminary data.</text>
</comment>
<dbReference type="STRING" id="1798374.A2Z33_06345"/>
<dbReference type="PANTHER" id="PTHR22946:SF9">
    <property type="entry name" value="POLYKETIDE TRANSFERASE AF380"/>
    <property type="match status" value="1"/>
</dbReference>
<evidence type="ECO:0000256" key="1">
    <source>
        <dbReference type="ARBA" id="ARBA00022801"/>
    </source>
</evidence>
<evidence type="ECO:0000259" key="2">
    <source>
        <dbReference type="Pfam" id="PF00326"/>
    </source>
</evidence>
<organism evidence="3 4">
    <name type="scientific">Candidatus Gottesmanbacteria bacterium RBG_16_52_11</name>
    <dbReference type="NCBI Taxonomy" id="1798374"/>
    <lineage>
        <taxon>Bacteria</taxon>
        <taxon>Candidatus Gottesmaniibacteriota</taxon>
    </lineage>
</organism>
<dbReference type="PANTHER" id="PTHR22946">
    <property type="entry name" value="DIENELACTONE HYDROLASE DOMAIN-CONTAINING PROTEIN-RELATED"/>
    <property type="match status" value="1"/>
</dbReference>
<accession>A0A1F5YYQ0</accession>
<dbReference type="SUPFAM" id="SSF53474">
    <property type="entry name" value="alpha/beta-Hydrolases"/>
    <property type="match status" value="1"/>
</dbReference>
<name>A0A1F5YYQ0_9BACT</name>
<dbReference type="GO" id="GO:0052689">
    <property type="term" value="F:carboxylic ester hydrolase activity"/>
    <property type="evidence" value="ECO:0007669"/>
    <property type="project" value="UniProtKB-ARBA"/>
</dbReference>
<dbReference type="Proteomes" id="UP000178448">
    <property type="component" value="Unassembled WGS sequence"/>
</dbReference>
<dbReference type="InterPro" id="IPR001375">
    <property type="entry name" value="Peptidase_S9_cat"/>
</dbReference>
<evidence type="ECO:0000313" key="3">
    <source>
        <dbReference type="EMBL" id="OGG05087.1"/>
    </source>
</evidence>
<dbReference type="GO" id="GO:0006508">
    <property type="term" value="P:proteolysis"/>
    <property type="evidence" value="ECO:0007669"/>
    <property type="project" value="InterPro"/>
</dbReference>
<feature type="domain" description="Peptidase S9 prolyl oligopeptidase catalytic" evidence="2">
    <location>
        <begin position="78"/>
        <end position="293"/>
    </location>
</feature>
<dbReference type="Gene3D" id="3.40.50.1820">
    <property type="entry name" value="alpha/beta hydrolase"/>
    <property type="match status" value="1"/>
</dbReference>
<keyword evidence="1" id="KW-0378">Hydrolase</keyword>
<proteinExistence type="predicted"/>
<protein>
    <submittedName>
        <fullName evidence="3">Peptidase</fullName>
    </submittedName>
</protein>